<gene>
    <name evidence="1" type="ORF">LCGC14_3169820</name>
</gene>
<dbReference type="AlphaFoldDB" id="A0A0F8VE44"/>
<proteinExistence type="predicted"/>
<comment type="caution">
    <text evidence="1">The sequence shown here is derived from an EMBL/GenBank/DDBJ whole genome shotgun (WGS) entry which is preliminary data.</text>
</comment>
<dbReference type="EMBL" id="LAZR01070315">
    <property type="protein sequence ID" value="KKK42642.1"/>
    <property type="molecule type" value="Genomic_DNA"/>
</dbReference>
<accession>A0A0F8VE44</accession>
<sequence length="77" mass="8963">MGKDYRLIVGVNEAGEIIEVEEPERFNAFCSLNTIEEHLRMLTALDKEMLIEDFTDSINCIYEEVYALRAYITGREQ</sequence>
<protein>
    <submittedName>
        <fullName evidence="1">Uncharacterized protein</fullName>
    </submittedName>
</protein>
<name>A0A0F8VE44_9ZZZZ</name>
<evidence type="ECO:0000313" key="1">
    <source>
        <dbReference type="EMBL" id="KKK42642.1"/>
    </source>
</evidence>
<organism evidence="1">
    <name type="scientific">marine sediment metagenome</name>
    <dbReference type="NCBI Taxonomy" id="412755"/>
    <lineage>
        <taxon>unclassified sequences</taxon>
        <taxon>metagenomes</taxon>
        <taxon>ecological metagenomes</taxon>
    </lineage>
</organism>
<reference evidence="1" key="1">
    <citation type="journal article" date="2015" name="Nature">
        <title>Complex archaea that bridge the gap between prokaryotes and eukaryotes.</title>
        <authorList>
            <person name="Spang A."/>
            <person name="Saw J.H."/>
            <person name="Jorgensen S.L."/>
            <person name="Zaremba-Niedzwiedzka K."/>
            <person name="Martijn J."/>
            <person name="Lind A.E."/>
            <person name="van Eijk R."/>
            <person name="Schleper C."/>
            <person name="Guy L."/>
            <person name="Ettema T.J."/>
        </authorList>
    </citation>
    <scope>NUCLEOTIDE SEQUENCE</scope>
</reference>